<dbReference type="RefSeq" id="WP_181751295.1">
    <property type="nucleotide sequence ID" value="NZ_JACEIQ010000005.1"/>
</dbReference>
<evidence type="ECO:0000313" key="2">
    <source>
        <dbReference type="Proteomes" id="UP000535491"/>
    </source>
</evidence>
<dbReference type="Proteomes" id="UP000535491">
    <property type="component" value="Unassembled WGS sequence"/>
</dbReference>
<dbReference type="EMBL" id="JACEIQ010000005">
    <property type="protein sequence ID" value="MBA4494051.1"/>
    <property type="molecule type" value="Genomic_DNA"/>
</dbReference>
<protein>
    <recommendedName>
        <fullName evidence="3">Pectinesterase</fullName>
    </recommendedName>
</protein>
<reference evidence="1 2" key="1">
    <citation type="submission" date="2020-07" db="EMBL/GenBank/DDBJ databases">
        <authorList>
            <person name="Feng H."/>
        </authorList>
    </citation>
    <scope>NUCLEOTIDE SEQUENCE [LARGE SCALE GENOMIC DNA]</scope>
    <source>
        <strain evidence="2">s-10</strain>
    </source>
</reference>
<dbReference type="SUPFAM" id="SSF51126">
    <property type="entry name" value="Pectin lyase-like"/>
    <property type="match status" value="1"/>
</dbReference>
<dbReference type="Gene3D" id="2.160.20.10">
    <property type="entry name" value="Single-stranded right-handed beta-helix, Pectin lyase-like"/>
    <property type="match status" value="1"/>
</dbReference>
<dbReference type="AlphaFoldDB" id="A0A7W1WQK4"/>
<organism evidence="1 2">
    <name type="scientific">Paenactinomyces guangxiensis</name>
    <dbReference type="NCBI Taxonomy" id="1490290"/>
    <lineage>
        <taxon>Bacteria</taxon>
        <taxon>Bacillati</taxon>
        <taxon>Bacillota</taxon>
        <taxon>Bacilli</taxon>
        <taxon>Bacillales</taxon>
        <taxon>Thermoactinomycetaceae</taxon>
        <taxon>Paenactinomyces</taxon>
    </lineage>
</organism>
<evidence type="ECO:0008006" key="3">
    <source>
        <dbReference type="Google" id="ProtNLM"/>
    </source>
</evidence>
<comment type="caution">
    <text evidence="1">The sequence shown here is derived from an EMBL/GenBank/DDBJ whole genome shotgun (WGS) entry which is preliminary data.</text>
</comment>
<dbReference type="InterPro" id="IPR012334">
    <property type="entry name" value="Pectin_lyas_fold"/>
</dbReference>
<accession>A0A7W1WQK4</accession>
<dbReference type="InterPro" id="IPR011050">
    <property type="entry name" value="Pectin_lyase_fold/virulence"/>
</dbReference>
<keyword evidence="2" id="KW-1185">Reference proteome</keyword>
<proteinExistence type="predicted"/>
<gene>
    <name evidence="1" type="ORF">H1191_07000</name>
</gene>
<name>A0A7W1WQK4_9BACL</name>
<sequence length="80" mass="9080">MSKKIIVSKKSFSKYKTITEAIQKAIPGTKIIIEPGIYKENIVIDKRVELLGNGPVNEIVVTSENSLRFLCRQSRQLFVE</sequence>
<evidence type="ECO:0000313" key="1">
    <source>
        <dbReference type="EMBL" id="MBA4494051.1"/>
    </source>
</evidence>